<evidence type="ECO:0000256" key="3">
    <source>
        <dbReference type="ARBA" id="ARBA00023163"/>
    </source>
</evidence>
<dbReference type="CDD" id="cd00090">
    <property type="entry name" value="HTH_ARSR"/>
    <property type="match status" value="1"/>
</dbReference>
<dbReference type="NCBIfam" id="NF033788">
    <property type="entry name" value="HTH_metalloreg"/>
    <property type="match status" value="1"/>
</dbReference>
<dbReference type="EMBL" id="JAUSVX010000005">
    <property type="protein sequence ID" value="MDQ0470183.1"/>
    <property type="molecule type" value="Genomic_DNA"/>
</dbReference>
<organism evidence="6 7">
    <name type="scientific">Labrys wisconsinensis</name>
    <dbReference type="NCBI Taxonomy" id="425677"/>
    <lineage>
        <taxon>Bacteria</taxon>
        <taxon>Pseudomonadati</taxon>
        <taxon>Pseudomonadota</taxon>
        <taxon>Alphaproteobacteria</taxon>
        <taxon>Hyphomicrobiales</taxon>
        <taxon>Xanthobacteraceae</taxon>
        <taxon>Labrys</taxon>
    </lineage>
</organism>
<proteinExistence type="predicted"/>
<dbReference type="PROSITE" id="PS50206">
    <property type="entry name" value="RHODANESE_3"/>
    <property type="match status" value="1"/>
</dbReference>
<accession>A0ABU0J7E5</accession>
<dbReference type="InterPro" id="IPR036390">
    <property type="entry name" value="WH_DNA-bd_sf"/>
</dbReference>
<feature type="domain" description="HTH arsR-type" evidence="5">
    <location>
        <begin position="1"/>
        <end position="91"/>
    </location>
</feature>
<dbReference type="PROSITE" id="PS50987">
    <property type="entry name" value="HTH_ARSR_2"/>
    <property type="match status" value="1"/>
</dbReference>
<keyword evidence="7" id="KW-1185">Reference proteome</keyword>
<comment type="caution">
    <text evidence="6">The sequence shown here is derived from an EMBL/GenBank/DDBJ whole genome shotgun (WGS) entry which is preliminary data.</text>
</comment>
<dbReference type="InterPro" id="IPR036388">
    <property type="entry name" value="WH-like_DNA-bd_sf"/>
</dbReference>
<dbReference type="InterPro" id="IPR051011">
    <property type="entry name" value="Metal_resp_trans_reg"/>
</dbReference>
<keyword evidence="3" id="KW-0804">Transcription</keyword>
<dbReference type="Gene3D" id="3.40.250.10">
    <property type="entry name" value="Rhodanese-like domain"/>
    <property type="match status" value="1"/>
</dbReference>
<evidence type="ECO:0000256" key="1">
    <source>
        <dbReference type="ARBA" id="ARBA00023015"/>
    </source>
</evidence>
<dbReference type="Pfam" id="PF12840">
    <property type="entry name" value="HTH_20"/>
    <property type="match status" value="1"/>
</dbReference>
<dbReference type="Proteomes" id="UP001242480">
    <property type="component" value="Unassembled WGS sequence"/>
</dbReference>
<dbReference type="InterPro" id="IPR011991">
    <property type="entry name" value="ArsR-like_HTH"/>
</dbReference>
<dbReference type="SUPFAM" id="SSF52821">
    <property type="entry name" value="Rhodanese/Cell cycle control phosphatase"/>
    <property type="match status" value="1"/>
</dbReference>
<dbReference type="InterPro" id="IPR001763">
    <property type="entry name" value="Rhodanese-like_dom"/>
</dbReference>
<dbReference type="SUPFAM" id="SSF46785">
    <property type="entry name" value="Winged helix' DNA-binding domain"/>
    <property type="match status" value="1"/>
</dbReference>
<dbReference type="InterPro" id="IPR001845">
    <property type="entry name" value="HTH_ArsR_DNA-bd_dom"/>
</dbReference>
<feature type="domain" description="Rhodanese" evidence="4">
    <location>
        <begin position="121"/>
        <end position="209"/>
    </location>
</feature>
<dbReference type="SMART" id="SM00418">
    <property type="entry name" value="HTH_ARSR"/>
    <property type="match status" value="1"/>
</dbReference>
<evidence type="ECO:0000259" key="4">
    <source>
        <dbReference type="PROSITE" id="PS50206"/>
    </source>
</evidence>
<dbReference type="PANTHER" id="PTHR43132:SF8">
    <property type="entry name" value="HTH-TYPE TRANSCRIPTIONAL REGULATOR KMTR"/>
    <property type="match status" value="1"/>
</dbReference>
<evidence type="ECO:0000313" key="6">
    <source>
        <dbReference type="EMBL" id="MDQ0470183.1"/>
    </source>
</evidence>
<sequence length="209" mass="23263">MFAGFAEVAKALGQGHRLEILELLAQGERSVEALAERAGLSIANASQHLRLMRRAGLLVSRRDGKRILYGLSGPAVLDLIAALRRVAEQNLAEVRELIGGYFHERDALEPVGRRELVRRLKDGLVTVLDVRPEDEFAAGHLPNAVNIPLRDLAQRLREIPKSREIVAYCRGPYCVLAFEAVALLRSRGFKIRRLEDGYPEWKAAGLPVE</sequence>
<keyword evidence="1" id="KW-0805">Transcription regulation</keyword>
<evidence type="ECO:0000259" key="5">
    <source>
        <dbReference type="PROSITE" id="PS50987"/>
    </source>
</evidence>
<dbReference type="Gene3D" id="1.10.10.10">
    <property type="entry name" value="Winged helix-like DNA-binding domain superfamily/Winged helix DNA-binding domain"/>
    <property type="match status" value="1"/>
</dbReference>
<protein>
    <submittedName>
        <fullName evidence="6">ArsR family transcriptional regulator</fullName>
    </submittedName>
</protein>
<reference evidence="6 7" key="1">
    <citation type="submission" date="2023-07" db="EMBL/GenBank/DDBJ databases">
        <title>Genomic Encyclopedia of Type Strains, Phase IV (KMG-IV): sequencing the most valuable type-strain genomes for metagenomic binning, comparative biology and taxonomic classification.</title>
        <authorList>
            <person name="Goeker M."/>
        </authorList>
    </citation>
    <scope>NUCLEOTIDE SEQUENCE [LARGE SCALE GENOMIC DNA]</scope>
    <source>
        <strain evidence="6 7">DSM 19619</strain>
    </source>
</reference>
<dbReference type="InterPro" id="IPR036873">
    <property type="entry name" value="Rhodanese-like_dom_sf"/>
</dbReference>
<dbReference type="SMART" id="SM00450">
    <property type="entry name" value="RHOD"/>
    <property type="match status" value="1"/>
</dbReference>
<dbReference type="PRINTS" id="PR00778">
    <property type="entry name" value="HTHARSR"/>
</dbReference>
<gene>
    <name evidence="6" type="ORF">QO011_003199</name>
</gene>
<keyword evidence="2" id="KW-0238">DNA-binding</keyword>
<name>A0ABU0J7E5_9HYPH</name>
<dbReference type="PANTHER" id="PTHR43132">
    <property type="entry name" value="ARSENICAL RESISTANCE OPERON REPRESSOR ARSR-RELATED"/>
    <property type="match status" value="1"/>
</dbReference>
<dbReference type="Pfam" id="PF00581">
    <property type="entry name" value="Rhodanese"/>
    <property type="match status" value="1"/>
</dbReference>
<dbReference type="CDD" id="cd00158">
    <property type="entry name" value="RHOD"/>
    <property type="match status" value="1"/>
</dbReference>
<evidence type="ECO:0000313" key="7">
    <source>
        <dbReference type="Proteomes" id="UP001242480"/>
    </source>
</evidence>
<evidence type="ECO:0000256" key="2">
    <source>
        <dbReference type="ARBA" id="ARBA00023125"/>
    </source>
</evidence>